<dbReference type="Pfam" id="PF00565">
    <property type="entry name" value="SNase"/>
    <property type="match status" value="1"/>
</dbReference>
<feature type="region of interest" description="Disordered" evidence="1">
    <location>
        <begin position="254"/>
        <end position="373"/>
    </location>
</feature>
<dbReference type="InterPro" id="IPR002071">
    <property type="entry name" value="Thermonucl_AS"/>
</dbReference>
<dbReference type="RefSeq" id="WP_072916357.1">
    <property type="nucleotide sequence ID" value="NZ_FRDM01000006.1"/>
</dbReference>
<gene>
    <name evidence="3" type="ORF">SAMN05660350_01705</name>
</gene>
<dbReference type="SUPFAM" id="SSF50199">
    <property type="entry name" value="Staphylococcal nuclease"/>
    <property type="match status" value="1"/>
</dbReference>
<dbReference type="PROSITE" id="PS01123">
    <property type="entry name" value="TNASE_1"/>
    <property type="match status" value="1"/>
</dbReference>
<dbReference type="GO" id="GO:0003676">
    <property type="term" value="F:nucleic acid binding"/>
    <property type="evidence" value="ECO:0007669"/>
    <property type="project" value="InterPro"/>
</dbReference>
<dbReference type="EMBL" id="FRDM01000006">
    <property type="protein sequence ID" value="SHN69802.1"/>
    <property type="molecule type" value="Genomic_DNA"/>
</dbReference>
<dbReference type="SMART" id="SM00318">
    <property type="entry name" value="SNc"/>
    <property type="match status" value="1"/>
</dbReference>
<feature type="compositionally biased region" description="Basic and acidic residues" evidence="1">
    <location>
        <begin position="269"/>
        <end position="308"/>
    </location>
</feature>
<sequence>MKELFAAAGAHKAATAVVVAGVIAGGGVVHAATDNSTTATVAKVVDGDTIDVRYDGETYRVRLLNVDTPESVDPEKPVECLGSEASEWLKQRLPAGTEVSLERDQDTLDDYGRELAAVFVGDNLISAEIARAGLGVAMSVGANTKYLRPVQTAQAEAEAVGRGMYSNEVECTVPAQIEQLQAAATDAIQQAPAPAAALAAFDGQAAELAAVAGTAKALLGVLDGDIDALPLLAHGADRVAFFRSQVTAVQSRLDKATAANSTARAARNRQLEAEARRAAEEAARRAAGEAARKAAEEAAREAAEEAAERAAAAPAAPRSSTSGGSSSRSSGSSSTPRTAAPSRSSGGSDSGPSTYTGCRSYAPGGKTWTPIPC</sequence>
<reference evidence="3 4" key="1">
    <citation type="submission" date="2016-12" db="EMBL/GenBank/DDBJ databases">
        <authorList>
            <person name="Song W.-J."/>
            <person name="Kurnit D.M."/>
        </authorList>
    </citation>
    <scope>NUCLEOTIDE SEQUENCE [LARGE SCALE GENOMIC DNA]</scope>
    <source>
        <strain evidence="3 4">DSM 43162</strain>
    </source>
</reference>
<accession>A0A1M7TGC5</accession>
<proteinExistence type="predicted"/>
<organism evidence="3 4">
    <name type="scientific">Geodermatophilus obscurus</name>
    <dbReference type="NCBI Taxonomy" id="1861"/>
    <lineage>
        <taxon>Bacteria</taxon>
        <taxon>Bacillati</taxon>
        <taxon>Actinomycetota</taxon>
        <taxon>Actinomycetes</taxon>
        <taxon>Geodermatophilales</taxon>
        <taxon>Geodermatophilaceae</taxon>
        <taxon>Geodermatophilus</taxon>
    </lineage>
</organism>
<evidence type="ECO:0000256" key="1">
    <source>
        <dbReference type="SAM" id="MobiDB-lite"/>
    </source>
</evidence>
<feature type="domain" description="TNase-like" evidence="2">
    <location>
        <begin position="35"/>
        <end position="167"/>
    </location>
</feature>
<feature type="compositionally biased region" description="Low complexity" evidence="1">
    <location>
        <begin position="256"/>
        <end position="265"/>
    </location>
</feature>
<dbReference type="Gene3D" id="2.40.50.90">
    <property type="match status" value="1"/>
</dbReference>
<feature type="compositionally biased region" description="Low complexity" evidence="1">
    <location>
        <begin position="309"/>
        <end position="353"/>
    </location>
</feature>
<name>A0A1M7TGC5_9ACTN</name>
<protein>
    <submittedName>
        <fullName evidence="3">Micrococcal nuclease</fullName>
    </submittedName>
</protein>
<dbReference type="Proteomes" id="UP000184428">
    <property type="component" value="Unassembled WGS sequence"/>
</dbReference>
<evidence type="ECO:0000313" key="4">
    <source>
        <dbReference type="Proteomes" id="UP000184428"/>
    </source>
</evidence>
<dbReference type="InterPro" id="IPR016071">
    <property type="entry name" value="Staphylococal_nuclease_OB-fold"/>
</dbReference>
<dbReference type="PROSITE" id="PS50830">
    <property type="entry name" value="TNASE_3"/>
    <property type="match status" value="1"/>
</dbReference>
<evidence type="ECO:0000259" key="2">
    <source>
        <dbReference type="PROSITE" id="PS50830"/>
    </source>
</evidence>
<dbReference type="AlphaFoldDB" id="A0A1M7TGC5"/>
<dbReference type="GO" id="GO:0004518">
    <property type="term" value="F:nuclease activity"/>
    <property type="evidence" value="ECO:0007669"/>
    <property type="project" value="InterPro"/>
</dbReference>
<dbReference type="InterPro" id="IPR035437">
    <property type="entry name" value="SNase_OB-fold_sf"/>
</dbReference>
<evidence type="ECO:0000313" key="3">
    <source>
        <dbReference type="EMBL" id="SHN69802.1"/>
    </source>
</evidence>